<dbReference type="PROSITE" id="PS52016">
    <property type="entry name" value="TONB_DEPENDENT_REC_3"/>
    <property type="match status" value="1"/>
</dbReference>
<evidence type="ECO:0000259" key="14">
    <source>
        <dbReference type="SMART" id="SM00965"/>
    </source>
</evidence>
<organism evidence="15 16">
    <name type="scientific">Mucilaginibacter frigoritolerans</name>
    <dbReference type="NCBI Taxonomy" id="652788"/>
    <lineage>
        <taxon>Bacteria</taxon>
        <taxon>Pseudomonadati</taxon>
        <taxon>Bacteroidota</taxon>
        <taxon>Sphingobacteriia</taxon>
        <taxon>Sphingobacteriales</taxon>
        <taxon>Sphingobacteriaceae</taxon>
        <taxon>Mucilaginibacter</taxon>
    </lineage>
</organism>
<gene>
    <name evidence="15" type="ORF">JN11_02869</name>
</gene>
<dbReference type="Gene3D" id="2.60.40.1120">
    <property type="entry name" value="Carboxypeptidase-like, regulatory domain"/>
    <property type="match status" value="1"/>
</dbReference>
<keyword evidence="4" id="KW-0410">Iron transport</keyword>
<dbReference type="Gene3D" id="2.170.130.10">
    <property type="entry name" value="TonB-dependent receptor, plug domain"/>
    <property type="match status" value="1"/>
</dbReference>
<keyword evidence="11 12" id="KW-0998">Cell outer membrane</keyword>
<evidence type="ECO:0000256" key="3">
    <source>
        <dbReference type="ARBA" id="ARBA00022452"/>
    </source>
</evidence>
<reference evidence="15 16" key="1">
    <citation type="submission" date="2019-07" db="EMBL/GenBank/DDBJ databases">
        <title>Genomic Encyclopedia of Archaeal and Bacterial Type Strains, Phase II (KMG-II): from individual species to whole genera.</title>
        <authorList>
            <person name="Goeker M."/>
        </authorList>
    </citation>
    <scope>NUCLEOTIDE SEQUENCE [LARGE SCALE GENOMIC DNA]</scope>
    <source>
        <strain evidence="15 16">ATCC BAA-1854</strain>
    </source>
</reference>
<keyword evidence="6" id="KW-0732">Signal</keyword>
<evidence type="ECO:0000256" key="11">
    <source>
        <dbReference type="ARBA" id="ARBA00023237"/>
    </source>
</evidence>
<evidence type="ECO:0000256" key="1">
    <source>
        <dbReference type="ARBA" id="ARBA00004571"/>
    </source>
</evidence>
<dbReference type="AlphaFoldDB" id="A0A562TYJ6"/>
<dbReference type="Pfam" id="PF07660">
    <property type="entry name" value="STN"/>
    <property type="match status" value="1"/>
</dbReference>
<dbReference type="InterPro" id="IPR023996">
    <property type="entry name" value="TonB-dep_OMP_SusC/RagA"/>
</dbReference>
<dbReference type="Pfam" id="PF13715">
    <property type="entry name" value="CarbopepD_reg_2"/>
    <property type="match status" value="1"/>
</dbReference>
<evidence type="ECO:0000313" key="15">
    <source>
        <dbReference type="EMBL" id="TWI98681.1"/>
    </source>
</evidence>
<dbReference type="Proteomes" id="UP000317010">
    <property type="component" value="Unassembled WGS sequence"/>
</dbReference>
<dbReference type="InterPro" id="IPR008969">
    <property type="entry name" value="CarboxyPept-like_regulatory"/>
</dbReference>
<evidence type="ECO:0000256" key="2">
    <source>
        <dbReference type="ARBA" id="ARBA00022448"/>
    </source>
</evidence>
<dbReference type="GO" id="GO:0009279">
    <property type="term" value="C:cell outer membrane"/>
    <property type="evidence" value="ECO:0007669"/>
    <property type="project" value="UniProtKB-SubCell"/>
</dbReference>
<keyword evidence="3 12" id="KW-1134">Transmembrane beta strand</keyword>
<dbReference type="InterPro" id="IPR036942">
    <property type="entry name" value="Beta-barrel_TonB_sf"/>
</dbReference>
<dbReference type="GO" id="GO:0015344">
    <property type="term" value="F:siderophore uptake transmembrane transporter activity"/>
    <property type="evidence" value="ECO:0007669"/>
    <property type="project" value="TreeGrafter"/>
</dbReference>
<feature type="domain" description="Secretin/TonB short N-terminal" evidence="14">
    <location>
        <begin position="68"/>
        <end position="120"/>
    </location>
</feature>
<protein>
    <submittedName>
        <fullName evidence="15">TonB-linked SusC/RagA family outer membrane protein</fullName>
    </submittedName>
</protein>
<evidence type="ECO:0000256" key="13">
    <source>
        <dbReference type="RuleBase" id="RU003357"/>
    </source>
</evidence>
<keyword evidence="16" id="KW-1185">Reference proteome</keyword>
<evidence type="ECO:0000256" key="6">
    <source>
        <dbReference type="ARBA" id="ARBA00022729"/>
    </source>
</evidence>
<dbReference type="NCBIfam" id="TIGR04057">
    <property type="entry name" value="SusC_RagA_signa"/>
    <property type="match status" value="1"/>
</dbReference>
<comment type="similarity">
    <text evidence="12 13">Belongs to the TonB-dependent receptor family.</text>
</comment>
<dbReference type="NCBIfam" id="TIGR04056">
    <property type="entry name" value="OMP_RagA_SusC"/>
    <property type="match status" value="1"/>
</dbReference>
<dbReference type="SUPFAM" id="SSF56935">
    <property type="entry name" value="Porins"/>
    <property type="match status" value="1"/>
</dbReference>
<evidence type="ECO:0000256" key="10">
    <source>
        <dbReference type="ARBA" id="ARBA00023170"/>
    </source>
</evidence>
<evidence type="ECO:0000256" key="12">
    <source>
        <dbReference type="PROSITE-ProRule" id="PRU01360"/>
    </source>
</evidence>
<evidence type="ECO:0000256" key="4">
    <source>
        <dbReference type="ARBA" id="ARBA00022496"/>
    </source>
</evidence>
<dbReference type="RefSeq" id="WP_211360768.1">
    <property type="nucleotide sequence ID" value="NZ_VLLI01000008.1"/>
</dbReference>
<keyword evidence="8 13" id="KW-0798">TonB box</keyword>
<evidence type="ECO:0000256" key="5">
    <source>
        <dbReference type="ARBA" id="ARBA00022692"/>
    </source>
</evidence>
<dbReference type="EMBL" id="VLLI01000008">
    <property type="protein sequence ID" value="TWI98681.1"/>
    <property type="molecule type" value="Genomic_DNA"/>
</dbReference>
<dbReference type="InterPro" id="IPR039426">
    <property type="entry name" value="TonB-dep_rcpt-like"/>
</dbReference>
<dbReference type="InterPro" id="IPR037066">
    <property type="entry name" value="Plug_dom_sf"/>
</dbReference>
<evidence type="ECO:0000256" key="9">
    <source>
        <dbReference type="ARBA" id="ARBA00023136"/>
    </source>
</evidence>
<proteinExistence type="inferred from homology"/>
<name>A0A562TYJ6_9SPHI</name>
<comment type="subcellular location">
    <subcellularLocation>
        <location evidence="1 12">Cell outer membrane</location>
        <topology evidence="1 12">Multi-pass membrane protein</topology>
    </subcellularLocation>
</comment>
<dbReference type="PANTHER" id="PTHR30069">
    <property type="entry name" value="TONB-DEPENDENT OUTER MEMBRANE RECEPTOR"/>
    <property type="match status" value="1"/>
</dbReference>
<keyword evidence="7" id="KW-0408">Iron</keyword>
<sequence length="1179" mass="129456">MINFYRRPSIAMGSWQKLLIIMKLVILLLFTGILQIHAAAYSQSTYNFNEQSISVKQMFKKIEKTGNYTLFYRLDQVDLDKKVQVNTKDASIEDVMKQVLQNQSLSFQLMDGNIIVIKPLDSKNAIDQTITGVVTDAANVPLPGVIVKLKGSTIAVSTNADGKYSITVPDANGTLIFTFIGFNTQEIPLEGKKVINVRLTEESKTLNEVVVVGYATQKKKDLTGAVTVVNVSDMTKTPSGSVNELLQGQAAGVSITGSGQPGQEPDIHIRGINTFGDNTPLYVIDGVPTSDISTVNPNDIANLQVLKDAGAASIYGSRASNGVIIITTKKGSGKVKIQYDGYFGTQVPKGGNVWHTLNPQETADLQLMAEKNSGYTDFSDPQYGNGPTYVLPDYIEPAGAHNGDPSVNPALYYVNPNYTDPNDYNNFYRIVKANKTGTDWFHEIFKTAPITSQNISLSGGSDQGNYLFSANYFDQQGTLIDTYEKRYTIRSNSQYNVSKSFRVGENLSYSVTENPQVAINNPDAIIAYAFREQPIIPVYDIMGNYAGGDGPGLGDAPNPVAVQQRTKNDQYLSYRLFGNAFAELDLLKSLTLRSSFGGALGSSTFHSFQYPTYENAENTSTNQYNAGSTSTYDYTWTNTIAYHGVFGKHDLKVLFGTEANQNGGSDLGGSRQGYFSFDPNYVSLSTGSAAGESNYSDNYPKRSLFSYIGRIDYAYNDKYLLSGTIRRDGSSSFVSQYGWFPAVSAGWRMSQESFMKNITWISDLKLRGGYGIMGNQTNVTSTNQYTQFSSSIGQSYYGIDGSNLVPGFYENFLGNPAAKWEKDINSNIGIDATLFHDMLSFTIDYYNKDIRDLLFNPPLPGTNGNPSPPAVNIGEMKNHGIDASVTGNFKLGSGIAINATLSVTTYTNKIVKVDNDANYFDTDFGRRVGTNLVRNEVGQSLGEFYGYKVVGFWNSQAEMDAANAKAQKATGDPNAVYEQDMGLGRFKYADVNGDGQITDADRTFLGNPNPTMSSGLNLGVSYKHFDFSIFLYAVFGNKIWDNVNYWRDFYSSYETAKSYTALYDSWTPTHMNAKAPIQEMGTYFSTNATANSYYVENGSYIRAKNTQLGYTFSALKLKNMGIQKLRVYISAANLFTITKYPGVDPELPGTPGAASTDFGIDEGTYPSSRTFLIGVNLSL</sequence>
<dbReference type="SUPFAM" id="SSF49464">
    <property type="entry name" value="Carboxypeptidase regulatory domain-like"/>
    <property type="match status" value="1"/>
</dbReference>
<dbReference type="GO" id="GO:0044718">
    <property type="term" value="P:siderophore transmembrane transport"/>
    <property type="evidence" value="ECO:0007669"/>
    <property type="project" value="TreeGrafter"/>
</dbReference>
<keyword evidence="2 12" id="KW-0813">Transport</keyword>
<dbReference type="PANTHER" id="PTHR30069:SF29">
    <property type="entry name" value="HEMOGLOBIN AND HEMOGLOBIN-HAPTOGLOBIN-BINDING PROTEIN 1-RELATED"/>
    <property type="match status" value="1"/>
</dbReference>
<keyword evidence="4" id="KW-0406">Ion transport</keyword>
<dbReference type="InterPro" id="IPR000531">
    <property type="entry name" value="Beta-barrel_TonB"/>
</dbReference>
<evidence type="ECO:0000256" key="7">
    <source>
        <dbReference type="ARBA" id="ARBA00023004"/>
    </source>
</evidence>
<dbReference type="Pfam" id="PF07715">
    <property type="entry name" value="Plug"/>
    <property type="match status" value="1"/>
</dbReference>
<keyword evidence="9 12" id="KW-0472">Membrane</keyword>
<keyword evidence="5 12" id="KW-0812">Transmembrane</keyword>
<dbReference type="Gene3D" id="2.40.170.20">
    <property type="entry name" value="TonB-dependent receptor, beta-barrel domain"/>
    <property type="match status" value="1"/>
</dbReference>
<evidence type="ECO:0000313" key="16">
    <source>
        <dbReference type="Proteomes" id="UP000317010"/>
    </source>
</evidence>
<comment type="caution">
    <text evidence="15">The sequence shown here is derived from an EMBL/GenBank/DDBJ whole genome shotgun (WGS) entry which is preliminary data.</text>
</comment>
<dbReference type="Pfam" id="PF00593">
    <property type="entry name" value="TonB_dep_Rec_b-barrel"/>
    <property type="match status" value="1"/>
</dbReference>
<accession>A0A562TYJ6</accession>
<keyword evidence="10" id="KW-0675">Receptor</keyword>
<dbReference type="InterPro" id="IPR012910">
    <property type="entry name" value="Plug_dom"/>
</dbReference>
<dbReference type="InterPro" id="IPR011662">
    <property type="entry name" value="Secretin/TonB_short_N"/>
</dbReference>
<dbReference type="SMART" id="SM00965">
    <property type="entry name" value="STN"/>
    <property type="match status" value="1"/>
</dbReference>
<evidence type="ECO:0000256" key="8">
    <source>
        <dbReference type="ARBA" id="ARBA00023077"/>
    </source>
</evidence>
<dbReference type="InterPro" id="IPR023997">
    <property type="entry name" value="TonB-dep_OMP_SusC/RagA_CS"/>
</dbReference>